<feature type="binding site" evidence="4">
    <location>
        <position position="158"/>
    </location>
    <ligand>
        <name>Mg(2+)</name>
        <dbReference type="ChEBI" id="CHEBI:18420"/>
    </ligand>
</feature>
<feature type="binding site" evidence="4">
    <location>
        <position position="37"/>
    </location>
    <ligand>
        <name>S-adenosyl-L-methionine</name>
        <dbReference type="ChEBI" id="CHEBI:59789"/>
    </ligand>
</feature>
<proteinExistence type="inferred from homology"/>
<feature type="binding site" evidence="4">
    <location>
        <position position="67"/>
    </location>
    <ligand>
        <name>S-adenosyl-L-methionine</name>
        <dbReference type="ChEBI" id="CHEBI:59789"/>
    </ligand>
</feature>
<feature type="binding site" evidence="4">
    <location>
        <position position="85"/>
    </location>
    <ligand>
        <name>S-adenosyl-L-methionine</name>
        <dbReference type="ChEBI" id="CHEBI:59789"/>
    </ligand>
</feature>
<keyword evidence="1 4" id="KW-0489">Methyltransferase</keyword>
<dbReference type="InterPro" id="IPR043675">
    <property type="entry name" value="TrmR_methyltr"/>
</dbReference>
<reference evidence="5" key="1">
    <citation type="submission" date="2020-10" db="EMBL/GenBank/DDBJ databases">
        <authorList>
            <person name="Gilroy R."/>
        </authorList>
    </citation>
    <scope>NUCLEOTIDE SEQUENCE</scope>
    <source>
        <strain evidence="5">ChiSjej5B23-6657</strain>
    </source>
</reference>
<evidence type="ECO:0000256" key="4">
    <source>
        <dbReference type="HAMAP-Rule" id="MF_02217"/>
    </source>
</evidence>
<dbReference type="PROSITE" id="PS51682">
    <property type="entry name" value="SAM_OMT_I"/>
    <property type="match status" value="1"/>
</dbReference>
<dbReference type="Proteomes" id="UP000823912">
    <property type="component" value="Unassembled WGS sequence"/>
</dbReference>
<comment type="similarity">
    <text evidence="4">Belongs to the class I-like SAM-binding methyltransferase superfamily. Cation-dependent O-methyltransferase family.</text>
</comment>
<feature type="binding site" evidence="4">
    <location>
        <position position="131"/>
    </location>
    <ligand>
        <name>S-adenosyl-L-methionine</name>
        <dbReference type="ChEBI" id="CHEBI:59789"/>
    </ligand>
</feature>
<comment type="caution">
    <text evidence="5">The sequence shown here is derived from an EMBL/GenBank/DDBJ whole genome shotgun (WGS) entry which is preliminary data.</text>
</comment>
<feature type="binding site" evidence="4">
    <location>
        <position position="131"/>
    </location>
    <ligand>
        <name>Mg(2+)</name>
        <dbReference type="ChEBI" id="CHEBI:18420"/>
    </ligand>
</feature>
<evidence type="ECO:0000313" key="5">
    <source>
        <dbReference type="EMBL" id="HIR71732.1"/>
    </source>
</evidence>
<evidence type="ECO:0000256" key="2">
    <source>
        <dbReference type="ARBA" id="ARBA00022679"/>
    </source>
</evidence>
<dbReference type="GO" id="GO:0008171">
    <property type="term" value="F:O-methyltransferase activity"/>
    <property type="evidence" value="ECO:0007669"/>
    <property type="project" value="InterPro"/>
</dbReference>
<dbReference type="InterPro" id="IPR029063">
    <property type="entry name" value="SAM-dependent_MTases_sf"/>
</dbReference>
<evidence type="ECO:0000313" key="6">
    <source>
        <dbReference type="Proteomes" id="UP000823912"/>
    </source>
</evidence>
<sequence length="217" mass="24436">MIGDERLETFLNSMDPELPGELFSLEQRALADHVPIIRRGTRSFLRWILAERRPGRILEIGTAVGFSALFMAWYAPEPVRIVTVEQDARRIAEARKNFAAAGRQKQITLLEGDAAEILPGLSGPFDMIFMDAAKGQYPFLLPQAKRLMAQGGLLITDNVLQEGDILESRFAVRRRDRTIHKRMREYLYTLAHDEDLVCTVLPVGDGLAVCTVKRKDG</sequence>
<dbReference type="GO" id="GO:0000287">
    <property type="term" value="F:magnesium ion binding"/>
    <property type="evidence" value="ECO:0007669"/>
    <property type="project" value="UniProtKB-UniRule"/>
</dbReference>
<dbReference type="GO" id="GO:0016300">
    <property type="term" value="F:tRNA (uridine) methyltransferase activity"/>
    <property type="evidence" value="ECO:0007669"/>
    <property type="project" value="UniProtKB-UniRule"/>
</dbReference>
<keyword evidence="4" id="KW-0819">tRNA processing</keyword>
<feature type="binding site" evidence="4">
    <location>
        <position position="157"/>
    </location>
    <ligand>
        <name>Mg(2+)</name>
        <dbReference type="ChEBI" id="CHEBI:18420"/>
    </ligand>
</feature>
<gene>
    <name evidence="4" type="primary">trmR</name>
    <name evidence="5" type="ORF">IAA55_10710</name>
</gene>
<dbReference type="HAMAP" id="MF_02217">
    <property type="entry name" value="TrmR_methyltr"/>
    <property type="match status" value="1"/>
</dbReference>
<dbReference type="Gene3D" id="3.40.50.150">
    <property type="entry name" value="Vaccinia Virus protein VP39"/>
    <property type="match status" value="1"/>
</dbReference>
<protein>
    <recommendedName>
        <fullName evidence="4">tRNA 5-hydroxyuridine methyltransferase</fullName>
        <ecNumber evidence="4">2.1.1.-</ecNumber>
    </recommendedName>
    <alternativeName>
        <fullName evidence="4">ho5U methyltransferase</fullName>
    </alternativeName>
</protein>
<evidence type="ECO:0000256" key="3">
    <source>
        <dbReference type="ARBA" id="ARBA00022691"/>
    </source>
</evidence>
<dbReference type="EC" id="2.1.1.-" evidence="4"/>
<evidence type="ECO:0000256" key="1">
    <source>
        <dbReference type="ARBA" id="ARBA00022603"/>
    </source>
</evidence>
<keyword evidence="4" id="KW-0479">Metal-binding</keyword>
<dbReference type="InterPro" id="IPR002935">
    <property type="entry name" value="SAM_O-MeTrfase"/>
</dbReference>
<organism evidence="5 6">
    <name type="scientific">Candidatus Pullilachnospira gallistercoris</name>
    <dbReference type="NCBI Taxonomy" id="2840911"/>
    <lineage>
        <taxon>Bacteria</taxon>
        <taxon>Bacillati</taxon>
        <taxon>Bacillota</taxon>
        <taxon>Clostridia</taxon>
        <taxon>Lachnospirales</taxon>
        <taxon>Lachnospiraceae</taxon>
        <taxon>Lachnospiraceae incertae sedis</taxon>
        <taxon>Candidatus Pullilachnospira</taxon>
    </lineage>
</organism>
<keyword evidence="3 4" id="KW-0949">S-adenosyl-L-methionine</keyword>
<dbReference type="Pfam" id="PF01596">
    <property type="entry name" value="Methyltransf_3"/>
    <property type="match status" value="1"/>
</dbReference>
<feature type="binding site" evidence="4">
    <location>
        <begin position="113"/>
        <end position="114"/>
    </location>
    <ligand>
        <name>S-adenosyl-L-methionine</name>
        <dbReference type="ChEBI" id="CHEBI:59789"/>
    </ligand>
</feature>
<dbReference type="PANTHER" id="PTHR43167:SF1">
    <property type="entry name" value="PUTATIVE (AFU_ORTHOLOGUE AFUA_6G01830)-RELATED"/>
    <property type="match status" value="1"/>
</dbReference>
<dbReference type="EMBL" id="DVHM01000183">
    <property type="protein sequence ID" value="HIR71732.1"/>
    <property type="molecule type" value="Genomic_DNA"/>
</dbReference>
<accession>A0A9D1JBR0</accession>
<name>A0A9D1JBR0_9FIRM</name>
<comment type="function">
    <text evidence="4">Catalyzes the methylation of 5-hydroxyuridine (ho5U) to form 5-methoxyuridine (mo5U) at position 34 in tRNAs.</text>
</comment>
<dbReference type="GO" id="GO:0030488">
    <property type="term" value="P:tRNA methylation"/>
    <property type="evidence" value="ECO:0007669"/>
    <property type="project" value="UniProtKB-UniRule"/>
</dbReference>
<dbReference type="PANTHER" id="PTHR43167">
    <property type="entry name" value="PUTATIVE (AFU_ORTHOLOGUE AFUA_6G01830)-RELATED"/>
    <property type="match status" value="1"/>
</dbReference>
<reference evidence="5" key="2">
    <citation type="journal article" date="2021" name="PeerJ">
        <title>Extensive microbial diversity within the chicken gut microbiome revealed by metagenomics and culture.</title>
        <authorList>
            <person name="Gilroy R."/>
            <person name="Ravi A."/>
            <person name="Getino M."/>
            <person name="Pursley I."/>
            <person name="Horton D.L."/>
            <person name="Alikhan N.F."/>
            <person name="Baker D."/>
            <person name="Gharbi K."/>
            <person name="Hall N."/>
            <person name="Watson M."/>
            <person name="Adriaenssens E.M."/>
            <person name="Foster-Nyarko E."/>
            <person name="Jarju S."/>
            <person name="Secka A."/>
            <person name="Antonio M."/>
            <person name="Oren A."/>
            <person name="Chaudhuri R.R."/>
            <person name="La Ragione R."/>
            <person name="Hildebrand F."/>
            <person name="Pallen M.J."/>
        </authorList>
    </citation>
    <scope>NUCLEOTIDE SEQUENCE</scope>
    <source>
        <strain evidence="5">ChiSjej5B23-6657</strain>
    </source>
</reference>
<comment type="catalytic activity">
    <reaction evidence="4">
        <text>5-hydroxyuridine(34) in tRNA + S-adenosyl-L-methionine = 5-methoxyuridine(34) in tRNA + S-adenosyl-L-homocysteine + H(+)</text>
        <dbReference type="Rhea" id="RHEA:60524"/>
        <dbReference type="Rhea" id="RHEA-COMP:13381"/>
        <dbReference type="Rhea" id="RHEA-COMP:15591"/>
        <dbReference type="ChEBI" id="CHEBI:15378"/>
        <dbReference type="ChEBI" id="CHEBI:57856"/>
        <dbReference type="ChEBI" id="CHEBI:59789"/>
        <dbReference type="ChEBI" id="CHEBI:136877"/>
        <dbReference type="ChEBI" id="CHEBI:143860"/>
    </reaction>
</comment>
<dbReference type="SUPFAM" id="SSF53335">
    <property type="entry name" value="S-adenosyl-L-methionine-dependent methyltransferases"/>
    <property type="match status" value="1"/>
</dbReference>
<dbReference type="AlphaFoldDB" id="A0A9D1JBR0"/>
<keyword evidence="4" id="KW-0460">Magnesium</keyword>
<dbReference type="CDD" id="cd02440">
    <property type="entry name" value="AdoMet_MTases"/>
    <property type="match status" value="1"/>
</dbReference>
<keyword evidence="2 4" id="KW-0808">Transferase</keyword>
<comment type="subunit">
    <text evidence="4">Homodimer.</text>
</comment>